<dbReference type="RefSeq" id="WP_218008803.1">
    <property type="nucleotide sequence ID" value="NZ_JBIAQY010000013.1"/>
</dbReference>
<sequence length="222" mass="24114">MSGVVAGSKTVRSSGWVKIAVSVLVLVVAAVSWWISKGSTSSSSSTTGQSSTALTQLAKLTVAPEDTGNTYNRDDWPHWIGQGKSCDTREIALQRQGTDVKTDAQCRAVSGTWVSAYDGVVIHDAGQTDLDHVVPLAEAARSGTRNWTKDQRKAFANDLDQLQVVSARSNRQKGDQDPARWLPEKDSCAYTIKWVATKTKYHLTIDKAEHDAINGVLTHCTK</sequence>
<dbReference type="PANTHER" id="PTHR24094:SF15">
    <property type="entry name" value="AMP-DEPENDENT SYNTHETASE_LIGASE DOMAIN-CONTAINING PROTEIN-RELATED"/>
    <property type="match status" value="1"/>
</dbReference>
<evidence type="ECO:0000256" key="1">
    <source>
        <dbReference type="SAM" id="Phobius"/>
    </source>
</evidence>
<keyword evidence="3" id="KW-0378">Hydrolase</keyword>
<accession>A0ABW6S7X9</accession>
<evidence type="ECO:0000313" key="4">
    <source>
        <dbReference type="Proteomes" id="UP001601992"/>
    </source>
</evidence>
<keyword evidence="1" id="KW-0812">Transmembrane</keyword>
<keyword evidence="3" id="KW-0540">Nuclease</keyword>
<dbReference type="PANTHER" id="PTHR24094">
    <property type="entry name" value="SECRETED PROTEIN"/>
    <property type="match status" value="1"/>
</dbReference>
<dbReference type="Proteomes" id="UP001601992">
    <property type="component" value="Unassembled WGS sequence"/>
</dbReference>
<keyword evidence="3" id="KW-0255">Endonuclease</keyword>
<gene>
    <name evidence="3" type="ORF">ACFYXQ_31955</name>
</gene>
<dbReference type="GO" id="GO:0004519">
    <property type="term" value="F:endonuclease activity"/>
    <property type="evidence" value="ECO:0007669"/>
    <property type="project" value="UniProtKB-KW"/>
</dbReference>
<keyword evidence="1" id="KW-1133">Transmembrane helix</keyword>
<dbReference type="Pfam" id="PF07510">
    <property type="entry name" value="GmrSD_C"/>
    <property type="match status" value="1"/>
</dbReference>
<evidence type="ECO:0000259" key="2">
    <source>
        <dbReference type="Pfam" id="PF07510"/>
    </source>
</evidence>
<evidence type="ECO:0000313" key="3">
    <source>
        <dbReference type="EMBL" id="MFF3572395.1"/>
    </source>
</evidence>
<proteinExistence type="predicted"/>
<feature type="domain" description="GmrSD restriction endonucleases C-terminal" evidence="2">
    <location>
        <begin position="127"/>
        <end position="213"/>
    </location>
</feature>
<keyword evidence="1" id="KW-0472">Membrane</keyword>
<keyword evidence="4" id="KW-1185">Reference proteome</keyword>
<protein>
    <submittedName>
        <fullName evidence="3">HNH endonuclease family protein</fullName>
    </submittedName>
</protein>
<dbReference type="InterPro" id="IPR011089">
    <property type="entry name" value="GmrSD_C"/>
</dbReference>
<reference evidence="3 4" key="1">
    <citation type="submission" date="2024-10" db="EMBL/GenBank/DDBJ databases">
        <title>The Natural Products Discovery Center: Release of the First 8490 Sequenced Strains for Exploring Actinobacteria Biosynthetic Diversity.</title>
        <authorList>
            <person name="Kalkreuter E."/>
            <person name="Kautsar S.A."/>
            <person name="Yang D."/>
            <person name="Bader C.D."/>
            <person name="Teijaro C.N."/>
            <person name="Fluegel L."/>
            <person name="Davis C.M."/>
            <person name="Simpson J.R."/>
            <person name="Lauterbach L."/>
            <person name="Steele A.D."/>
            <person name="Gui C."/>
            <person name="Meng S."/>
            <person name="Li G."/>
            <person name="Viehrig K."/>
            <person name="Ye F."/>
            <person name="Su P."/>
            <person name="Kiefer A.F."/>
            <person name="Nichols A."/>
            <person name="Cepeda A.J."/>
            <person name="Yan W."/>
            <person name="Fan B."/>
            <person name="Jiang Y."/>
            <person name="Adhikari A."/>
            <person name="Zheng C.-J."/>
            <person name="Schuster L."/>
            <person name="Cowan T.M."/>
            <person name="Smanski M.J."/>
            <person name="Chevrette M.G."/>
            <person name="De Carvalho L.P.S."/>
            <person name="Shen B."/>
        </authorList>
    </citation>
    <scope>NUCLEOTIDE SEQUENCE [LARGE SCALE GENOMIC DNA]</scope>
    <source>
        <strain evidence="3 4">NPDC002593</strain>
    </source>
</reference>
<organism evidence="3 4">
    <name type="scientific">Nocardia jiangxiensis</name>
    <dbReference type="NCBI Taxonomy" id="282685"/>
    <lineage>
        <taxon>Bacteria</taxon>
        <taxon>Bacillati</taxon>
        <taxon>Actinomycetota</taxon>
        <taxon>Actinomycetes</taxon>
        <taxon>Mycobacteriales</taxon>
        <taxon>Nocardiaceae</taxon>
        <taxon>Nocardia</taxon>
    </lineage>
</organism>
<name>A0ABW6S7X9_9NOCA</name>
<feature type="transmembrane region" description="Helical" evidence="1">
    <location>
        <begin position="15"/>
        <end position="35"/>
    </location>
</feature>
<comment type="caution">
    <text evidence="3">The sequence shown here is derived from an EMBL/GenBank/DDBJ whole genome shotgun (WGS) entry which is preliminary data.</text>
</comment>
<dbReference type="EMBL" id="JBIAQY010000013">
    <property type="protein sequence ID" value="MFF3572395.1"/>
    <property type="molecule type" value="Genomic_DNA"/>
</dbReference>